<feature type="transmembrane region" description="Helical" evidence="10">
    <location>
        <begin position="235"/>
        <end position="256"/>
    </location>
</feature>
<dbReference type="GO" id="GO:0016757">
    <property type="term" value="F:glycosyltransferase activity"/>
    <property type="evidence" value="ECO:0007669"/>
    <property type="project" value="UniProtKB-KW"/>
</dbReference>
<protein>
    <recommendedName>
        <fullName evidence="9 10">Polyprenol-phosphate-mannose--protein mannosyltransferase</fullName>
        <ecNumber evidence="10">2.4.1.-</ecNumber>
    </recommendedName>
</protein>
<dbReference type="PANTHER" id="PTHR10050:SF46">
    <property type="entry name" value="PROTEIN O-MANNOSYL-TRANSFERASE 2"/>
    <property type="match status" value="1"/>
</dbReference>
<feature type="transmembrane region" description="Helical" evidence="10">
    <location>
        <begin position="563"/>
        <end position="583"/>
    </location>
</feature>
<comment type="pathway">
    <text evidence="2 10">Protein modification; protein glycosylation.</text>
</comment>
<evidence type="ECO:0000313" key="15">
    <source>
        <dbReference type="Proteomes" id="UP001597391"/>
    </source>
</evidence>
<evidence type="ECO:0000256" key="5">
    <source>
        <dbReference type="ARBA" id="ARBA00022679"/>
    </source>
</evidence>
<name>A0ABW5XGV1_9MICO</name>
<feature type="transmembrane region" description="Helical" evidence="10">
    <location>
        <begin position="603"/>
        <end position="631"/>
    </location>
</feature>
<evidence type="ECO:0000259" key="12">
    <source>
        <dbReference type="Pfam" id="PF02366"/>
    </source>
</evidence>
<comment type="subcellular location">
    <subcellularLocation>
        <location evidence="10">Cell membrane</location>
    </subcellularLocation>
    <subcellularLocation>
        <location evidence="1">Endomembrane system</location>
        <topology evidence="1">Multi-pass membrane protein</topology>
    </subcellularLocation>
</comment>
<evidence type="ECO:0000256" key="10">
    <source>
        <dbReference type="RuleBase" id="RU367007"/>
    </source>
</evidence>
<dbReference type="EC" id="2.4.1.-" evidence="10"/>
<evidence type="ECO:0000259" key="13">
    <source>
        <dbReference type="Pfam" id="PF16192"/>
    </source>
</evidence>
<evidence type="ECO:0000256" key="6">
    <source>
        <dbReference type="ARBA" id="ARBA00022692"/>
    </source>
</evidence>
<feature type="compositionally biased region" description="Low complexity" evidence="11">
    <location>
        <begin position="87"/>
        <end position="99"/>
    </location>
</feature>
<gene>
    <name evidence="14" type="ORF">ACFSYH_14205</name>
</gene>
<keyword evidence="7 10" id="KW-1133">Transmembrane helix</keyword>
<keyword evidence="8 10" id="KW-0472">Membrane</keyword>
<feature type="transmembrane region" description="Helical" evidence="10">
    <location>
        <begin position="539"/>
        <end position="556"/>
    </location>
</feature>
<keyword evidence="5 10" id="KW-0808">Transferase</keyword>
<organism evidence="14 15">
    <name type="scientific">Populibacterium corticicola</name>
    <dbReference type="NCBI Taxonomy" id="1812826"/>
    <lineage>
        <taxon>Bacteria</taxon>
        <taxon>Bacillati</taxon>
        <taxon>Actinomycetota</taxon>
        <taxon>Actinomycetes</taxon>
        <taxon>Micrococcales</taxon>
        <taxon>Jonesiaceae</taxon>
        <taxon>Populibacterium</taxon>
    </lineage>
</organism>
<evidence type="ECO:0000256" key="11">
    <source>
        <dbReference type="SAM" id="MobiDB-lite"/>
    </source>
</evidence>
<dbReference type="PANTHER" id="PTHR10050">
    <property type="entry name" value="DOLICHYL-PHOSPHATE-MANNOSE--PROTEIN MANNOSYLTRANSFERASE"/>
    <property type="match status" value="1"/>
</dbReference>
<dbReference type="EMBL" id="JBHUOP010000008">
    <property type="protein sequence ID" value="MFD2841715.1"/>
    <property type="molecule type" value="Genomic_DNA"/>
</dbReference>
<feature type="domain" description="ArnT-like N-terminal" evidence="12">
    <location>
        <begin position="149"/>
        <end position="378"/>
    </location>
</feature>
<evidence type="ECO:0000256" key="7">
    <source>
        <dbReference type="ARBA" id="ARBA00022989"/>
    </source>
</evidence>
<keyword evidence="15" id="KW-1185">Reference proteome</keyword>
<reference evidence="15" key="1">
    <citation type="journal article" date="2019" name="Int. J. Syst. Evol. Microbiol.">
        <title>The Global Catalogue of Microorganisms (GCM) 10K type strain sequencing project: providing services to taxonomists for standard genome sequencing and annotation.</title>
        <authorList>
            <consortium name="The Broad Institute Genomics Platform"/>
            <consortium name="The Broad Institute Genome Sequencing Center for Infectious Disease"/>
            <person name="Wu L."/>
            <person name="Ma J."/>
        </authorList>
    </citation>
    <scope>NUCLEOTIDE SEQUENCE [LARGE SCALE GENOMIC DNA]</scope>
    <source>
        <strain evidence="15">KCTC 33576</strain>
    </source>
</reference>
<dbReference type="Proteomes" id="UP001597391">
    <property type="component" value="Unassembled WGS sequence"/>
</dbReference>
<feature type="transmembrane region" description="Helical" evidence="10">
    <location>
        <begin position="139"/>
        <end position="158"/>
    </location>
</feature>
<accession>A0ABW5XGV1</accession>
<feature type="region of interest" description="Disordered" evidence="11">
    <location>
        <begin position="1"/>
        <end position="112"/>
    </location>
</feature>
<evidence type="ECO:0000256" key="8">
    <source>
        <dbReference type="ARBA" id="ARBA00023136"/>
    </source>
</evidence>
<feature type="transmembrane region" description="Helical" evidence="10">
    <location>
        <begin position="357"/>
        <end position="374"/>
    </location>
</feature>
<evidence type="ECO:0000256" key="4">
    <source>
        <dbReference type="ARBA" id="ARBA00022676"/>
    </source>
</evidence>
<keyword evidence="4 10" id="KW-0328">Glycosyltransferase</keyword>
<dbReference type="InterPro" id="IPR027005">
    <property type="entry name" value="PMT-like"/>
</dbReference>
<dbReference type="Pfam" id="PF16192">
    <property type="entry name" value="PMT_4TMC"/>
    <property type="match status" value="1"/>
</dbReference>
<dbReference type="RefSeq" id="WP_377468021.1">
    <property type="nucleotide sequence ID" value="NZ_JBHUOP010000008.1"/>
</dbReference>
<dbReference type="Pfam" id="PF02366">
    <property type="entry name" value="PMT"/>
    <property type="match status" value="1"/>
</dbReference>
<evidence type="ECO:0000256" key="9">
    <source>
        <dbReference type="ARBA" id="ARBA00093617"/>
    </source>
</evidence>
<evidence type="ECO:0000256" key="1">
    <source>
        <dbReference type="ARBA" id="ARBA00004127"/>
    </source>
</evidence>
<evidence type="ECO:0000313" key="14">
    <source>
        <dbReference type="EMBL" id="MFD2841715.1"/>
    </source>
</evidence>
<dbReference type="InterPro" id="IPR032421">
    <property type="entry name" value="PMT_4TMC"/>
</dbReference>
<feature type="transmembrane region" description="Helical" evidence="10">
    <location>
        <begin position="287"/>
        <end position="304"/>
    </location>
</feature>
<comment type="function">
    <text evidence="10">Protein O-mannosyltransferase that catalyzes the transfer of a single mannose residue from a polyprenol phospho-mannosyl lipidic donor to the hydroxyl group of selected serine and threonine residues in acceptor proteins.</text>
</comment>
<comment type="caution">
    <text evidence="14">The sequence shown here is derived from an EMBL/GenBank/DDBJ whole genome shotgun (WGS) entry which is preliminary data.</text>
</comment>
<dbReference type="InterPro" id="IPR003342">
    <property type="entry name" value="ArnT-like_N"/>
</dbReference>
<keyword evidence="10" id="KW-1003">Cell membrane</keyword>
<keyword evidence="6 10" id="KW-0812">Transmembrane</keyword>
<proteinExistence type="inferred from homology"/>
<feature type="domain" description="Protein O-mannosyl-transferase C-terminal four TM" evidence="13">
    <location>
        <begin position="450"/>
        <end position="640"/>
    </location>
</feature>
<sequence length="641" mass="71386">MGDTRSNDNLVTGESDGPRHTVNPQPKHDAESGSPVAIGGTGSEAIDQVETFKQPSSPWALVSRLPQSAAPGQETVSGVKPHDASQPSLAASTLTAPASDMSESSVSDKPAQPKTHEQFLSVLFSARQLAMNATPKLRFWGWFGPLLVALVGGVVRFIRLGVPPSLVFDETYYVKGAYTLLRVGYEADWPDDINDTWNAGNLDVFLDKADYVVHPPLGKWMIAFGMWIGDPHNAATWRLSTAIVSVIAIFLIARVVRSMTGSLTAGLVAGGLFAIDGVAIVHARTGLLDSFLMFWVLVAFALLIKDREFRRRRLAQRAADRLAAGLDLRWGPGLGWSWWRFAAAFALGLSCGIKWSGLYYVAAFCLMAVIWDWGARRAIGVKHWFWDGFWRDGVVSALIMLPTALVAYLAAWSTWFIHGNAYGRNWFLQNPGSYPSWFPDWAVESGEGVRSLWHYHTQMMGFHTGLSSEHKYEASPWGWLLQIRPTSFYWDKTTDGSVDCGASECAAAITSIGNPLIWWLATAALVFLVYRVARHGDWIAGAIVTGVLAGWLPWLFFPERTIFTFYVIAFAPFMCMALAYAAYVIWQRYENDPVAAKRVRHTFIIVGVVIVTISVFFYPIWTAVPVPYWFWRAHMWLPSWI</sequence>
<feature type="transmembrane region" description="Helical" evidence="10">
    <location>
        <begin position="263"/>
        <end position="281"/>
    </location>
</feature>
<evidence type="ECO:0000256" key="3">
    <source>
        <dbReference type="ARBA" id="ARBA00007222"/>
    </source>
</evidence>
<evidence type="ECO:0000256" key="2">
    <source>
        <dbReference type="ARBA" id="ARBA00004922"/>
    </source>
</evidence>
<feature type="transmembrane region" description="Helical" evidence="10">
    <location>
        <begin position="394"/>
        <end position="417"/>
    </location>
</feature>
<comment type="similarity">
    <text evidence="3 10">Belongs to the glycosyltransferase 39 family.</text>
</comment>